<dbReference type="PROSITE" id="PS51318">
    <property type="entry name" value="TAT"/>
    <property type="match status" value="1"/>
</dbReference>
<dbReference type="Proteomes" id="UP001597261">
    <property type="component" value="Unassembled WGS sequence"/>
</dbReference>
<evidence type="ECO:0000313" key="2">
    <source>
        <dbReference type="Proteomes" id="UP001597261"/>
    </source>
</evidence>
<evidence type="ECO:0000313" key="1">
    <source>
        <dbReference type="EMBL" id="MFD1661351.1"/>
    </source>
</evidence>
<comment type="caution">
    <text evidence="1">The sequence shown here is derived from an EMBL/GenBank/DDBJ whole genome shotgun (WGS) entry which is preliminary data.</text>
</comment>
<keyword evidence="2" id="KW-1185">Reference proteome</keyword>
<accession>A0ABW4IWL6</accession>
<dbReference type="RefSeq" id="WP_381087070.1">
    <property type="nucleotide sequence ID" value="NZ_JBHUDX010000073.1"/>
</dbReference>
<dbReference type="InterPro" id="IPR008929">
    <property type="entry name" value="Chondroitin_lyas"/>
</dbReference>
<gene>
    <name evidence="1" type="ORF">ACFSL4_24890</name>
</gene>
<name>A0ABW4IWL6_9ACTN</name>
<dbReference type="InterPro" id="IPR006311">
    <property type="entry name" value="TAT_signal"/>
</dbReference>
<proteinExistence type="predicted"/>
<dbReference type="Gene3D" id="1.50.10.100">
    <property type="entry name" value="Chondroitin AC/alginate lyase"/>
    <property type="match status" value="1"/>
</dbReference>
<dbReference type="EMBL" id="JBHUDX010000073">
    <property type="protein sequence ID" value="MFD1661351.1"/>
    <property type="molecule type" value="Genomic_DNA"/>
</dbReference>
<protein>
    <submittedName>
        <fullName evidence="1">Uncharacterized protein</fullName>
    </submittedName>
</protein>
<reference evidence="2" key="1">
    <citation type="journal article" date="2019" name="Int. J. Syst. Evol. Microbiol.">
        <title>The Global Catalogue of Microorganisms (GCM) 10K type strain sequencing project: providing services to taxonomists for standard genome sequencing and annotation.</title>
        <authorList>
            <consortium name="The Broad Institute Genomics Platform"/>
            <consortium name="The Broad Institute Genome Sequencing Center for Infectious Disease"/>
            <person name="Wu L."/>
            <person name="Ma J."/>
        </authorList>
    </citation>
    <scope>NUCLEOTIDE SEQUENCE [LARGE SCALE GENOMIC DNA]</scope>
    <source>
        <strain evidence="2">CGMCC 1.12470</strain>
    </source>
</reference>
<organism evidence="1 2">
    <name type="scientific">Streptomyces caeni</name>
    <dbReference type="NCBI Taxonomy" id="2307231"/>
    <lineage>
        <taxon>Bacteria</taxon>
        <taxon>Bacillati</taxon>
        <taxon>Actinomycetota</taxon>
        <taxon>Actinomycetes</taxon>
        <taxon>Kitasatosporales</taxon>
        <taxon>Streptomycetaceae</taxon>
        <taxon>Streptomyces</taxon>
    </lineage>
</organism>
<sequence length="92" mass="9519">MASDRRTFLAATLSATAAGVVPVPVLVLAPVGEVPSTIDEFDTLRRRWPTLALGAGYDPAAEPCAARLARTGGLARGFRATMTAAPGSLRPQ</sequence>